<evidence type="ECO:0000313" key="2">
    <source>
        <dbReference type="Proteomes" id="UP000189777"/>
    </source>
</evidence>
<dbReference type="Proteomes" id="UP000189777">
    <property type="component" value="Unassembled WGS sequence"/>
</dbReference>
<dbReference type="RefSeq" id="WP_079575910.1">
    <property type="nucleotide sequence ID" value="NZ_FUZQ01000006.1"/>
</dbReference>
<dbReference type="AlphaFoldDB" id="A0A1T5LJM4"/>
<dbReference type="STRING" id="526729.SAMN04324258_3554"/>
<gene>
    <name evidence="1" type="ORF">SAMN04324258_3554</name>
</gene>
<protein>
    <submittedName>
        <fullName evidence="1">Uncharacterized protein</fullName>
    </submittedName>
</protein>
<accession>A0A1T5LJM4</accession>
<reference evidence="1 2" key="1">
    <citation type="submission" date="2017-02" db="EMBL/GenBank/DDBJ databases">
        <authorList>
            <person name="Peterson S.W."/>
        </authorList>
    </citation>
    <scope>NUCLEOTIDE SEQUENCE [LARGE SCALE GENOMIC DNA]</scope>
    <source>
        <strain evidence="1 2">DSM 21481</strain>
    </source>
</reference>
<proteinExistence type="predicted"/>
<dbReference type="EMBL" id="FUZQ01000006">
    <property type="protein sequence ID" value="SKC76203.1"/>
    <property type="molecule type" value="Genomic_DNA"/>
</dbReference>
<name>A0A1T5LJM4_9MICO</name>
<evidence type="ECO:0000313" key="1">
    <source>
        <dbReference type="EMBL" id="SKC76203.1"/>
    </source>
</evidence>
<keyword evidence="2" id="KW-1185">Reference proteome</keyword>
<organism evidence="1 2">
    <name type="scientific">Krasilnikoviella flava</name>
    <dbReference type="NCBI Taxonomy" id="526729"/>
    <lineage>
        <taxon>Bacteria</taxon>
        <taxon>Bacillati</taxon>
        <taxon>Actinomycetota</taxon>
        <taxon>Actinomycetes</taxon>
        <taxon>Micrococcales</taxon>
        <taxon>Promicromonosporaceae</taxon>
        <taxon>Krasilnikoviella</taxon>
    </lineage>
</organism>
<sequence length="260" mass="26979">MSTSPVTDAAGARRVLGGQLDAILNGAAAAGRDVLPLEELDCGELIGALRQLDERDDLLCARGVVVANLAGPLADDPSAAVSVAVIDAVLSPLAPGPLREPGALARAARAYLVQERRGHHSGHLRAVASRLFPWRFPADLDALNDTIFAELVAARESAGPDETVNVPDQSAAYARALLVVALLLVAVAAADDAARGRLLALLAVALAAVEHDDARRDELDHGEPWREPDPPPRHLAVLTDCVLTAAPPSPRARAAAPIAA</sequence>